<accession>A0ACC3YMN3</accession>
<evidence type="ECO:0000313" key="1">
    <source>
        <dbReference type="EMBL" id="KAL0932447.1"/>
    </source>
</evidence>
<proteinExistence type="predicted"/>
<keyword evidence="2" id="KW-1185">Reference proteome</keyword>
<organism evidence="1 2">
    <name type="scientific">Colletotrichum truncatum</name>
    <name type="common">Anthracnose fungus</name>
    <name type="synonym">Colletotrichum capsici</name>
    <dbReference type="NCBI Taxonomy" id="5467"/>
    <lineage>
        <taxon>Eukaryota</taxon>
        <taxon>Fungi</taxon>
        <taxon>Dikarya</taxon>
        <taxon>Ascomycota</taxon>
        <taxon>Pezizomycotina</taxon>
        <taxon>Sordariomycetes</taxon>
        <taxon>Hypocreomycetidae</taxon>
        <taxon>Glomerellales</taxon>
        <taxon>Glomerellaceae</taxon>
        <taxon>Colletotrichum</taxon>
        <taxon>Colletotrichum truncatum species complex</taxon>
    </lineage>
</organism>
<protein>
    <submittedName>
        <fullName evidence="1">Mitochondrial aaa</fullName>
    </submittedName>
</protein>
<evidence type="ECO:0000313" key="2">
    <source>
        <dbReference type="Proteomes" id="UP000805649"/>
    </source>
</evidence>
<sequence length="248" mass="27195">MVDINSEDTAVTDHLVDKRYNNPLDLRSLQETIDNFPGVSASENENDEVLPRDSLPAWLLDRCITCSDEWDDHPDFVLLRDNMPSGTSDEAQENDGASECSNPAAMYEMETILFEQFNGLLKPASGEEGDAGPDSTPNSGVRFAQSVVRLQTHIPAADECTASFLRAVVKQFAKNTGSDLITLTRDDLEDLANHFRPEEPSDDVSDGSSECSDDSDDTTYVVLAPGLRTHSAASRPRGHVTSLQRPYS</sequence>
<gene>
    <name evidence="1" type="ORF">CTRU02_213400</name>
</gene>
<name>A0ACC3YMN3_COLTU</name>
<dbReference type="Proteomes" id="UP000805649">
    <property type="component" value="Unassembled WGS sequence"/>
</dbReference>
<dbReference type="EMBL" id="VUJX02000009">
    <property type="protein sequence ID" value="KAL0932447.1"/>
    <property type="molecule type" value="Genomic_DNA"/>
</dbReference>
<comment type="caution">
    <text evidence="1">The sequence shown here is derived from an EMBL/GenBank/DDBJ whole genome shotgun (WGS) entry which is preliminary data.</text>
</comment>
<reference evidence="1 2" key="1">
    <citation type="journal article" date="2020" name="Phytopathology">
        <title>Genome Sequence Resources of Colletotrichum truncatum, C. plurivorum, C. musicola, and C. sojae: Four Species Pathogenic to Soybean (Glycine max).</title>
        <authorList>
            <person name="Rogerio F."/>
            <person name="Boufleur T.R."/>
            <person name="Ciampi-Guillardi M."/>
            <person name="Sukno S.A."/>
            <person name="Thon M.R."/>
            <person name="Massola Junior N.S."/>
            <person name="Baroncelli R."/>
        </authorList>
    </citation>
    <scope>NUCLEOTIDE SEQUENCE [LARGE SCALE GENOMIC DNA]</scope>
    <source>
        <strain evidence="1 2">CMES1059</strain>
    </source>
</reference>